<name>A0A2I7N7G7_9NEIS</name>
<dbReference type="AlphaFoldDB" id="A0A2I7N7G7"/>
<organism evidence="2 3">
    <name type="scientific">Aquella oligotrophica</name>
    <dbReference type="NCBI Taxonomy" id="2067065"/>
    <lineage>
        <taxon>Bacteria</taxon>
        <taxon>Pseudomonadati</taxon>
        <taxon>Pseudomonadota</taxon>
        <taxon>Betaproteobacteria</taxon>
        <taxon>Neisseriales</taxon>
        <taxon>Neisseriaceae</taxon>
        <taxon>Aquella</taxon>
    </lineage>
</organism>
<dbReference type="EMBL" id="CP024847">
    <property type="protein sequence ID" value="AUR52417.1"/>
    <property type="molecule type" value="Genomic_DNA"/>
</dbReference>
<keyword evidence="3" id="KW-1185">Reference proteome</keyword>
<keyword evidence="1" id="KW-1133">Transmembrane helix</keyword>
<dbReference type="Pfam" id="PF06166">
    <property type="entry name" value="DUF979"/>
    <property type="match status" value="1"/>
</dbReference>
<sequence length="312" mass="33679">MTIIKMDYFYFITGIILLVNALKVFKSNGKSIGGLFWLIYALLFIIGDILPDTIAGILVVVMIIIAGIGVVKPIGASTTKQQRSLRTDNKVFIPALAIPLITLFCIFILKDIQVSGVNLFEPKHITLVGIGLGCIFSLILACIIYRDTPINAFFESSRLLDAISYPIVLPQLLAMLGIVFASCGVGTAVAYLVNTYLDVSYLFTGVAIYVFGMAILTILVGNAFVAFPVMMSGVGIPVLIHSFHADPAIVASMGMLSGYCGTLMTPMAANFNIVPAVLLELPDKNQIIRVQLPTGAIILLVNVMLLYLLLKI</sequence>
<evidence type="ECO:0000256" key="1">
    <source>
        <dbReference type="SAM" id="Phobius"/>
    </source>
</evidence>
<feature type="transmembrane region" description="Helical" evidence="1">
    <location>
        <begin position="199"/>
        <end position="227"/>
    </location>
</feature>
<reference evidence="3" key="1">
    <citation type="submission" date="2017-11" db="EMBL/GenBank/DDBJ databases">
        <authorList>
            <person name="Chan K.G."/>
            <person name="Lee L.S."/>
        </authorList>
    </citation>
    <scope>NUCLEOTIDE SEQUENCE [LARGE SCALE GENOMIC DNA]</scope>
    <source>
        <strain evidence="3">DSM 100970</strain>
    </source>
</reference>
<proteinExistence type="predicted"/>
<feature type="transmembrane region" description="Helical" evidence="1">
    <location>
        <begin position="288"/>
        <end position="310"/>
    </location>
</feature>
<feature type="transmembrane region" description="Helical" evidence="1">
    <location>
        <begin position="53"/>
        <end position="71"/>
    </location>
</feature>
<protein>
    <submittedName>
        <fullName evidence="2">DUF979 domain-containing protein</fullName>
    </submittedName>
</protein>
<gene>
    <name evidence="2" type="ORF">CUN60_08940</name>
</gene>
<evidence type="ECO:0000313" key="2">
    <source>
        <dbReference type="EMBL" id="AUR52417.1"/>
    </source>
</evidence>
<feature type="transmembrane region" description="Helical" evidence="1">
    <location>
        <begin position="6"/>
        <end position="25"/>
    </location>
</feature>
<feature type="transmembrane region" description="Helical" evidence="1">
    <location>
        <begin position="124"/>
        <end position="146"/>
    </location>
</feature>
<evidence type="ECO:0000313" key="3">
    <source>
        <dbReference type="Proteomes" id="UP000236655"/>
    </source>
</evidence>
<feature type="transmembrane region" description="Helical" evidence="1">
    <location>
        <begin position="91"/>
        <end position="109"/>
    </location>
</feature>
<dbReference type="KEGG" id="nba:CUN60_08940"/>
<feature type="transmembrane region" description="Helical" evidence="1">
    <location>
        <begin position="32"/>
        <end position="47"/>
    </location>
</feature>
<dbReference type="RefSeq" id="WP_102951710.1">
    <property type="nucleotide sequence ID" value="NZ_CP024847.1"/>
</dbReference>
<accession>A0A2I7N7G7</accession>
<feature type="transmembrane region" description="Helical" evidence="1">
    <location>
        <begin position="167"/>
        <end position="193"/>
    </location>
</feature>
<keyword evidence="1" id="KW-0472">Membrane</keyword>
<dbReference type="InterPro" id="IPR009323">
    <property type="entry name" value="DUF979"/>
</dbReference>
<keyword evidence="1" id="KW-0812">Transmembrane</keyword>
<dbReference type="Proteomes" id="UP000236655">
    <property type="component" value="Chromosome"/>
</dbReference>
<dbReference type="OrthoDB" id="1689651at2"/>